<dbReference type="Gramene" id="AET4Gv20784600.1">
    <property type="protein sequence ID" value="AET4Gv20784600.1"/>
    <property type="gene ID" value="AET4Gv20784600"/>
</dbReference>
<accession>A0A453J4H4</accession>
<reference evidence="3" key="4">
    <citation type="submission" date="2019-03" db="UniProtKB">
        <authorList>
            <consortium name="EnsemblPlants"/>
        </authorList>
    </citation>
    <scope>IDENTIFICATION</scope>
</reference>
<organism evidence="3 4">
    <name type="scientific">Aegilops tauschii subsp. strangulata</name>
    <name type="common">Goatgrass</name>
    <dbReference type="NCBI Taxonomy" id="200361"/>
    <lineage>
        <taxon>Eukaryota</taxon>
        <taxon>Viridiplantae</taxon>
        <taxon>Streptophyta</taxon>
        <taxon>Embryophyta</taxon>
        <taxon>Tracheophyta</taxon>
        <taxon>Spermatophyta</taxon>
        <taxon>Magnoliopsida</taxon>
        <taxon>Liliopsida</taxon>
        <taxon>Poales</taxon>
        <taxon>Poaceae</taxon>
        <taxon>BOP clade</taxon>
        <taxon>Pooideae</taxon>
        <taxon>Triticodae</taxon>
        <taxon>Triticeae</taxon>
        <taxon>Triticinae</taxon>
        <taxon>Aegilops</taxon>
    </lineage>
</organism>
<reference evidence="3" key="5">
    <citation type="journal article" date="2021" name="G3 (Bethesda)">
        <title>Aegilops tauschii genome assembly Aet v5.0 features greater sequence contiguity and improved annotation.</title>
        <authorList>
            <person name="Wang L."/>
            <person name="Zhu T."/>
            <person name="Rodriguez J.C."/>
            <person name="Deal K.R."/>
            <person name="Dubcovsky J."/>
            <person name="McGuire P.E."/>
            <person name="Lux T."/>
            <person name="Spannagl M."/>
            <person name="Mayer K.F.X."/>
            <person name="Baldrich P."/>
            <person name="Meyers B.C."/>
            <person name="Huo N."/>
            <person name="Gu Y.Q."/>
            <person name="Zhou H."/>
            <person name="Devos K.M."/>
            <person name="Bennetzen J.L."/>
            <person name="Unver T."/>
            <person name="Budak H."/>
            <person name="Gulick P.J."/>
            <person name="Galiba G."/>
            <person name="Kalapos B."/>
            <person name="Nelson D.R."/>
            <person name="Li P."/>
            <person name="You F.M."/>
            <person name="Luo M.C."/>
            <person name="Dvorak J."/>
        </authorList>
    </citation>
    <scope>NUCLEOTIDE SEQUENCE [LARGE SCALE GENOMIC DNA]</scope>
    <source>
        <strain evidence="3">cv. AL8/78</strain>
    </source>
</reference>
<evidence type="ECO:0000256" key="2">
    <source>
        <dbReference type="SAM" id="SignalP"/>
    </source>
</evidence>
<keyword evidence="2" id="KW-0732">Signal</keyword>
<evidence type="ECO:0000256" key="1">
    <source>
        <dbReference type="SAM" id="MobiDB-lite"/>
    </source>
</evidence>
<evidence type="ECO:0000313" key="4">
    <source>
        <dbReference type="Proteomes" id="UP000015105"/>
    </source>
</evidence>
<reference evidence="4" key="2">
    <citation type="journal article" date="2017" name="Nat. Plants">
        <title>The Aegilops tauschii genome reveals multiple impacts of transposons.</title>
        <authorList>
            <person name="Zhao G."/>
            <person name="Zou C."/>
            <person name="Li K."/>
            <person name="Wang K."/>
            <person name="Li T."/>
            <person name="Gao L."/>
            <person name="Zhang X."/>
            <person name="Wang H."/>
            <person name="Yang Z."/>
            <person name="Liu X."/>
            <person name="Jiang W."/>
            <person name="Mao L."/>
            <person name="Kong X."/>
            <person name="Jiao Y."/>
            <person name="Jia J."/>
        </authorList>
    </citation>
    <scope>NUCLEOTIDE SEQUENCE [LARGE SCALE GENOMIC DNA]</scope>
    <source>
        <strain evidence="4">cv. AL8/78</strain>
    </source>
</reference>
<protein>
    <submittedName>
        <fullName evidence="3">Uncharacterized protein</fullName>
    </submittedName>
</protein>
<keyword evidence="4" id="KW-1185">Reference proteome</keyword>
<dbReference type="EnsemblPlants" id="AET4Gv20784600.1">
    <property type="protein sequence ID" value="AET4Gv20784600.1"/>
    <property type="gene ID" value="AET4Gv20784600"/>
</dbReference>
<name>A0A453J4H4_AEGTS</name>
<dbReference type="AlphaFoldDB" id="A0A453J4H4"/>
<reference evidence="4" key="1">
    <citation type="journal article" date="2014" name="Science">
        <title>Ancient hybridizations among the ancestral genomes of bread wheat.</title>
        <authorList>
            <consortium name="International Wheat Genome Sequencing Consortium,"/>
            <person name="Marcussen T."/>
            <person name="Sandve S.R."/>
            <person name="Heier L."/>
            <person name="Spannagl M."/>
            <person name="Pfeifer M."/>
            <person name="Jakobsen K.S."/>
            <person name="Wulff B.B."/>
            <person name="Steuernagel B."/>
            <person name="Mayer K.F."/>
            <person name="Olsen O.A."/>
        </authorList>
    </citation>
    <scope>NUCLEOTIDE SEQUENCE [LARGE SCALE GENOMIC DNA]</scope>
    <source>
        <strain evidence="4">cv. AL8/78</strain>
    </source>
</reference>
<feature type="signal peptide" evidence="2">
    <location>
        <begin position="1"/>
        <end position="27"/>
    </location>
</feature>
<feature type="chain" id="PRO_5019566278" evidence="2">
    <location>
        <begin position="28"/>
        <end position="47"/>
    </location>
</feature>
<reference evidence="3" key="3">
    <citation type="journal article" date="2017" name="Nature">
        <title>Genome sequence of the progenitor of the wheat D genome Aegilops tauschii.</title>
        <authorList>
            <person name="Luo M.C."/>
            <person name="Gu Y.Q."/>
            <person name="Puiu D."/>
            <person name="Wang H."/>
            <person name="Twardziok S.O."/>
            <person name="Deal K.R."/>
            <person name="Huo N."/>
            <person name="Zhu T."/>
            <person name="Wang L."/>
            <person name="Wang Y."/>
            <person name="McGuire P.E."/>
            <person name="Liu S."/>
            <person name="Long H."/>
            <person name="Ramasamy R.K."/>
            <person name="Rodriguez J.C."/>
            <person name="Van S.L."/>
            <person name="Yuan L."/>
            <person name="Wang Z."/>
            <person name="Xia Z."/>
            <person name="Xiao L."/>
            <person name="Anderson O.D."/>
            <person name="Ouyang S."/>
            <person name="Liang Y."/>
            <person name="Zimin A.V."/>
            <person name="Pertea G."/>
            <person name="Qi P."/>
            <person name="Bennetzen J.L."/>
            <person name="Dai X."/>
            <person name="Dawson M.W."/>
            <person name="Muller H.G."/>
            <person name="Kugler K."/>
            <person name="Rivarola-Duarte L."/>
            <person name="Spannagl M."/>
            <person name="Mayer K.F.X."/>
            <person name="Lu F.H."/>
            <person name="Bevan M.W."/>
            <person name="Leroy P."/>
            <person name="Li P."/>
            <person name="You F.M."/>
            <person name="Sun Q."/>
            <person name="Liu Z."/>
            <person name="Lyons E."/>
            <person name="Wicker T."/>
            <person name="Salzberg S.L."/>
            <person name="Devos K.M."/>
            <person name="Dvorak J."/>
        </authorList>
    </citation>
    <scope>NUCLEOTIDE SEQUENCE [LARGE SCALE GENOMIC DNA]</scope>
    <source>
        <strain evidence="3">cv. AL8/78</strain>
    </source>
</reference>
<dbReference type="Proteomes" id="UP000015105">
    <property type="component" value="Chromosome 4D"/>
</dbReference>
<feature type="region of interest" description="Disordered" evidence="1">
    <location>
        <begin position="24"/>
        <end position="47"/>
    </location>
</feature>
<proteinExistence type="predicted"/>
<evidence type="ECO:0000313" key="3">
    <source>
        <dbReference type="EnsemblPlants" id="AET4Gv20784600.1"/>
    </source>
</evidence>
<sequence>TSPCSSRSINIILAASALLLATPSGSGTVAPPQLEGRKQSRAHSVRH</sequence>